<dbReference type="InterPro" id="IPR025323">
    <property type="entry name" value="DUF4229"/>
</dbReference>
<feature type="transmembrane region" description="Helical" evidence="1">
    <location>
        <begin position="29"/>
        <end position="48"/>
    </location>
</feature>
<keyword evidence="1" id="KW-0812">Transmembrane</keyword>
<dbReference type="Proteomes" id="UP000321617">
    <property type="component" value="Unassembled WGS sequence"/>
</dbReference>
<evidence type="ECO:0000313" key="2">
    <source>
        <dbReference type="EMBL" id="TWJ08092.1"/>
    </source>
</evidence>
<dbReference type="Pfam" id="PF14012">
    <property type="entry name" value="DUF4229"/>
    <property type="match status" value="1"/>
</dbReference>
<feature type="transmembrane region" description="Helical" evidence="1">
    <location>
        <begin position="7"/>
        <end position="23"/>
    </location>
</feature>
<reference evidence="2 3" key="1">
    <citation type="journal article" date="2013" name="Stand. Genomic Sci.">
        <title>Genomic Encyclopedia of Type Strains, Phase I: The one thousand microbial genomes (KMG-I) project.</title>
        <authorList>
            <person name="Kyrpides N.C."/>
            <person name="Woyke T."/>
            <person name="Eisen J.A."/>
            <person name="Garrity G."/>
            <person name="Lilburn T.G."/>
            <person name="Beck B.J."/>
            <person name="Whitman W.B."/>
            <person name="Hugenholtz P."/>
            <person name="Klenk H.P."/>
        </authorList>
    </citation>
    <scope>NUCLEOTIDE SEQUENCE [LARGE SCALE GENOMIC DNA]</scope>
    <source>
        <strain evidence="2 3">DSM 45044</strain>
    </source>
</reference>
<dbReference type="AlphaFoldDB" id="A0A562UR49"/>
<accession>A0A562UR49</accession>
<dbReference type="RefSeq" id="WP_147142195.1">
    <property type="nucleotide sequence ID" value="NZ_BAABIJ010000004.1"/>
</dbReference>
<sequence>MSPFMKYLLGRLGLFVVIAVALLPTGLHLLVIAMIALLASFLLSLVLMRRWRTEMATDVDSVVRRRREQKARLRAELAGDDD</sequence>
<comment type="caution">
    <text evidence="2">The sequence shown here is derived from an EMBL/GenBank/DDBJ whole genome shotgun (WGS) entry which is preliminary data.</text>
</comment>
<gene>
    <name evidence="2" type="ORF">LX16_4312</name>
</gene>
<keyword evidence="1" id="KW-0472">Membrane</keyword>
<evidence type="ECO:0000256" key="1">
    <source>
        <dbReference type="SAM" id="Phobius"/>
    </source>
</evidence>
<dbReference type="OrthoDB" id="5195268at2"/>
<name>A0A562UR49_9ACTN</name>
<evidence type="ECO:0000313" key="3">
    <source>
        <dbReference type="Proteomes" id="UP000321617"/>
    </source>
</evidence>
<protein>
    <submittedName>
        <fullName evidence="2">Uncharacterized protein DUF4229</fullName>
    </submittedName>
</protein>
<keyword evidence="3" id="KW-1185">Reference proteome</keyword>
<dbReference type="EMBL" id="VLLL01000008">
    <property type="protein sequence ID" value="TWJ08092.1"/>
    <property type="molecule type" value="Genomic_DNA"/>
</dbReference>
<organism evidence="2 3">
    <name type="scientific">Stackebrandtia albiflava</name>
    <dbReference type="NCBI Taxonomy" id="406432"/>
    <lineage>
        <taxon>Bacteria</taxon>
        <taxon>Bacillati</taxon>
        <taxon>Actinomycetota</taxon>
        <taxon>Actinomycetes</taxon>
        <taxon>Glycomycetales</taxon>
        <taxon>Glycomycetaceae</taxon>
        <taxon>Stackebrandtia</taxon>
    </lineage>
</organism>
<keyword evidence="1" id="KW-1133">Transmembrane helix</keyword>
<proteinExistence type="predicted"/>